<comment type="caution">
    <text evidence="1">The sequence shown here is derived from an EMBL/GenBank/DDBJ whole genome shotgun (WGS) entry which is preliminary data.</text>
</comment>
<accession>A0ABR3RD46</accession>
<dbReference type="Proteomes" id="UP001521785">
    <property type="component" value="Unassembled WGS sequence"/>
</dbReference>
<protein>
    <submittedName>
        <fullName evidence="1">Uncharacterized protein</fullName>
    </submittedName>
</protein>
<evidence type="ECO:0000313" key="2">
    <source>
        <dbReference type="Proteomes" id="UP001521785"/>
    </source>
</evidence>
<proteinExistence type="predicted"/>
<dbReference type="EMBL" id="JAKJXO020000007">
    <property type="protein sequence ID" value="KAL1602350.1"/>
    <property type="molecule type" value="Genomic_DNA"/>
</dbReference>
<keyword evidence="2" id="KW-1185">Reference proteome</keyword>
<sequence>MPPRKQQISKEEMHSLIRRHRIRFKGPAPPKDWPGQYKHLFYVIRDIAAIRYDDYKVDRAGPREPMSFFKERVAMIRQRADDFLDNVNTNESTWRDLEYPILERFTKRVIW</sequence>
<evidence type="ECO:0000313" key="1">
    <source>
        <dbReference type="EMBL" id="KAL1602350.1"/>
    </source>
</evidence>
<name>A0ABR3RD46_9PLEO</name>
<gene>
    <name evidence="1" type="ORF">SLS60_005766</name>
</gene>
<reference evidence="1 2" key="1">
    <citation type="submission" date="2024-02" db="EMBL/GenBank/DDBJ databases">
        <title>De novo assembly and annotation of 12 fungi associated with fruit tree decline syndrome in Ontario, Canada.</title>
        <authorList>
            <person name="Sulman M."/>
            <person name="Ellouze W."/>
            <person name="Ilyukhin E."/>
        </authorList>
    </citation>
    <scope>NUCLEOTIDE SEQUENCE [LARGE SCALE GENOMIC DNA]</scope>
    <source>
        <strain evidence="1 2">M42-189</strain>
    </source>
</reference>
<organism evidence="1 2">
    <name type="scientific">Paraconiothyrium brasiliense</name>
    <dbReference type="NCBI Taxonomy" id="300254"/>
    <lineage>
        <taxon>Eukaryota</taxon>
        <taxon>Fungi</taxon>
        <taxon>Dikarya</taxon>
        <taxon>Ascomycota</taxon>
        <taxon>Pezizomycotina</taxon>
        <taxon>Dothideomycetes</taxon>
        <taxon>Pleosporomycetidae</taxon>
        <taxon>Pleosporales</taxon>
        <taxon>Massarineae</taxon>
        <taxon>Didymosphaeriaceae</taxon>
        <taxon>Paraconiothyrium</taxon>
    </lineage>
</organism>